<feature type="region of interest" description="Disordered" evidence="1">
    <location>
        <begin position="15"/>
        <end position="66"/>
    </location>
</feature>
<dbReference type="EnsemblMetazoa" id="PPA40557.1">
    <property type="protein sequence ID" value="PPA40557.1"/>
    <property type="gene ID" value="WBGene00278926"/>
</dbReference>
<evidence type="ECO:0000313" key="2">
    <source>
        <dbReference type="EnsemblMetazoa" id="PPA40557.1"/>
    </source>
</evidence>
<reference evidence="2" key="2">
    <citation type="submission" date="2022-06" db="UniProtKB">
        <authorList>
            <consortium name="EnsemblMetazoa"/>
        </authorList>
    </citation>
    <scope>IDENTIFICATION</scope>
    <source>
        <strain evidence="2">PS312</strain>
    </source>
</reference>
<reference evidence="3" key="1">
    <citation type="journal article" date="2008" name="Nat. Genet.">
        <title>The Pristionchus pacificus genome provides a unique perspective on nematode lifestyle and parasitism.</title>
        <authorList>
            <person name="Dieterich C."/>
            <person name="Clifton S.W."/>
            <person name="Schuster L.N."/>
            <person name="Chinwalla A."/>
            <person name="Delehaunty K."/>
            <person name="Dinkelacker I."/>
            <person name="Fulton L."/>
            <person name="Fulton R."/>
            <person name="Godfrey J."/>
            <person name="Minx P."/>
            <person name="Mitreva M."/>
            <person name="Roeseler W."/>
            <person name="Tian H."/>
            <person name="Witte H."/>
            <person name="Yang S.P."/>
            <person name="Wilson R.K."/>
            <person name="Sommer R.J."/>
        </authorList>
    </citation>
    <scope>NUCLEOTIDE SEQUENCE [LARGE SCALE GENOMIC DNA]</scope>
    <source>
        <strain evidence="3">PS312</strain>
    </source>
</reference>
<evidence type="ECO:0000256" key="1">
    <source>
        <dbReference type="SAM" id="MobiDB-lite"/>
    </source>
</evidence>
<proteinExistence type="predicted"/>
<organism evidence="2 3">
    <name type="scientific">Pristionchus pacificus</name>
    <name type="common">Parasitic nematode worm</name>
    <dbReference type="NCBI Taxonomy" id="54126"/>
    <lineage>
        <taxon>Eukaryota</taxon>
        <taxon>Metazoa</taxon>
        <taxon>Ecdysozoa</taxon>
        <taxon>Nematoda</taxon>
        <taxon>Chromadorea</taxon>
        <taxon>Rhabditida</taxon>
        <taxon>Rhabditina</taxon>
        <taxon>Diplogasteromorpha</taxon>
        <taxon>Diplogasteroidea</taxon>
        <taxon>Neodiplogasteridae</taxon>
        <taxon>Pristionchus</taxon>
    </lineage>
</organism>
<protein>
    <submittedName>
        <fullName evidence="2">Uncharacterized protein</fullName>
    </submittedName>
</protein>
<name>A0A2A6C358_PRIPA</name>
<accession>A0A8R1YVR1</accession>
<dbReference type="Proteomes" id="UP000005239">
    <property type="component" value="Unassembled WGS sequence"/>
</dbReference>
<evidence type="ECO:0000313" key="3">
    <source>
        <dbReference type="Proteomes" id="UP000005239"/>
    </source>
</evidence>
<sequence>MVAHFRTIYHCPSATRMNKNGPLASSPSFSSRSSDAEMTVGKKQMHVGKMTTTLNKEGTSHADQGV</sequence>
<keyword evidence="3" id="KW-1185">Reference proteome</keyword>
<accession>A0A2A6C358</accession>
<dbReference type="AlphaFoldDB" id="A0A2A6C358"/>
<gene>
    <name evidence="2" type="primary">WBGene00278926</name>
</gene>